<comment type="caution">
    <text evidence="2">The sequence shown here is derived from an EMBL/GenBank/DDBJ whole genome shotgun (WGS) entry which is preliminary data.</text>
</comment>
<feature type="signal peptide" evidence="1">
    <location>
        <begin position="1"/>
        <end position="20"/>
    </location>
</feature>
<reference evidence="2" key="2">
    <citation type="submission" date="2020-09" db="EMBL/GenBank/DDBJ databases">
        <authorList>
            <person name="Sun Q."/>
            <person name="Zhou Y."/>
        </authorList>
    </citation>
    <scope>NUCLEOTIDE SEQUENCE</scope>
    <source>
        <strain evidence="2">CGMCC 1.15493</strain>
    </source>
</reference>
<name>A0A916XU30_9HYPH</name>
<proteinExistence type="predicted"/>
<keyword evidence="3" id="KW-1185">Reference proteome</keyword>
<dbReference type="AlphaFoldDB" id="A0A916XU30"/>
<evidence type="ECO:0000313" key="2">
    <source>
        <dbReference type="EMBL" id="GGD08410.1"/>
    </source>
</evidence>
<sequence length="201" mass="21180">MKSPLIAATLVVLGTLPTLAQDYQKAGSELEVGDTATVPHLVPKGPEVPIALTVTAIEEGSMDDLKGFEIPADLRNARPIYVRYAYTNLSDEDLSAQQIGAFVAIDDRDQAQAPALAMSGGTFTKCTTPPAAGLTKGKSAEGCVMFMIHANGSLAAAAYQGHYRSEGSTNTEADFPIYYNPVKWTAPTSAAMPSSGKRVVQ</sequence>
<protein>
    <submittedName>
        <fullName evidence="2">Uncharacterized protein</fullName>
    </submittedName>
</protein>
<evidence type="ECO:0000256" key="1">
    <source>
        <dbReference type="SAM" id="SignalP"/>
    </source>
</evidence>
<dbReference type="EMBL" id="BMJJ01000002">
    <property type="protein sequence ID" value="GGD08410.1"/>
    <property type="molecule type" value="Genomic_DNA"/>
</dbReference>
<gene>
    <name evidence="2" type="ORF">GCM10011335_09110</name>
</gene>
<dbReference type="RefSeq" id="WP_188849400.1">
    <property type="nucleotide sequence ID" value="NZ_BMJJ01000002.1"/>
</dbReference>
<accession>A0A916XU30</accession>
<reference evidence="2" key="1">
    <citation type="journal article" date="2014" name="Int. J. Syst. Evol. Microbiol.">
        <title>Complete genome sequence of Corynebacterium casei LMG S-19264T (=DSM 44701T), isolated from a smear-ripened cheese.</title>
        <authorList>
            <consortium name="US DOE Joint Genome Institute (JGI-PGF)"/>
            <person name="Walter F."/>
            <person name="Albersmeier A."/>
            <person name="Kalinowski J."/>
            <person name="Ruckert C."/>
        </authorList>
    </citation>
    <scope>NUCLEOTIDE SEQUENCE</scope>
    <source>
        <strain evidence="2">CGMCC 1.15493</strain>
    </source>
</reference>
<evidence type="ECO:0000313" key="3">
    <source>
        <dbReference type="Proteomes" id="UP000613160"/>
    </source>
</evidence>
<feature type="chain" id="PRO_5037044063" evidence="1">
    <location>
        <begin position="21"/>
        <end position="201"/>
    </location>
</feature>
<organism evidence="2 3">
    <name type="scientific">Aureimonas glaciei</name>
    <dbReference type="NCBI Taxonomy" id="1776957"/>
    <lineage>
        <taxon>Bacteria</taxon>
        <taxon>Pseudomonadati</taxon>
        <taxon>Pseudomonadota</taxon>
        <taxon>Alphaproteobacteria</taxon>
        <taxon>Hyphomicrobiales</taxon>
        <taxon>Aurantimonadaceae</taxon>
        <taxon>Aureimonas</taxon>
    </lineage>
</organism>
<keyword evidence="1" id="KW-0732">Signal</keyword>
<dbReference type="Proteomes" id="UP000613160">
    <property type="component" value="Unassembled WGS sequence"/>
</dbReference>